<keyword evidence="3" id="KW-0520">NAD</keyword>
<keyword evidence="1" id="KW-0479">Metal-binding</keyword>
<dbReference type="Proteomes" id="UP000824267">
    <property type="component" value="Unassembled WGS sequence"/>
</dbReference>
<feature type="compositionally biased region" description="Basic and acidic residues" evidence="4">
    <location>
        <begin position="352"/>
        <end position="363"/>
    </location>
</feature>
<dbReference type="PANTHER" id="PTHR30004:SF6">
    <property type="entry name" value="D-THREONATE 4-PHOSPHATE DEHYDROGENASE"/>
    <property type="match status" value="1"/>
</dbReference>
<reference evidence="5" key="2">
    <citation type="submission" date="2021-04" db="EMBL/GenBank/DDBJ databases">
        <authorList>
            <person name="Gilroy R."/>
        </authorList>
    </citation>
    <scope>NUCLEOTIDE SEQUENCE</scope>
    <source>
        <strain evidence="5">Gambia16-930</strain>
    </source>
</reference>
<dbReference type="AlphaFoldDB" id="A0A9D1UIK8"/>
<gene>
    <name evidence="5" type="primary">pdxA</name>
    <name evidence="5" type="ORF">IAC47_06710</name>
</gene>
<reference evidence="5" key="1">
    <citation type="journal article" date="2021" name="PeerJ">
        <title>Extensive microbial diversity within the chicken gut microbiome revealed by metagenomics and culture.</title>
        <authorList>
            <person name="Gilroy R."/>
            <person name="Ravi A."/>
            <person name="Getino M."/>
            <person name="Pursley I."/>
            <person name="Horton D.L."/>
            <person name="Alikhan N.F."/>
            <person name="Baker D."/>
            <person name="Gharbi K."/>
            <person name="Hall N."/>
            <person name="Watson M."/>
            <person name="Adriaenssens E.M."/>
            <person name="Foster-Nyarko E."/>
            <person name="Jarju S."/>
            <person name="Secka A."/>
            <person name="Antonio M."/>
            <person name="Oren A."/>
            <person name="Chaudhuri R.R."/>
            <person name="La Ragione R."/>
            <person name="Hildebrand F."/>
            <person name="Pallen M.J."/>
        </authorList>
    </citation>
    <scope>NUCLEOTIDE SEQUENCE</scope>
    <source>
        <strain evidence="5">Gambia16-930</strain>
    </source>
</reference>
<dbReference type="EC" id="1.1.1.262" evidence="5"/>
<evidence type="ECO:0000256" key="1">
    <source>
        <dbReference type="ARBA" id="ARBA00022723"/>
    </source>
</evidence>
<keyword evidence="2 5" id="KW-0560">Oxidoreductase</keyword>
<dbReference type="NCBIfam" id="TIGR00557">
    <property type="entry name" value="pdxA"/>
    <property type="match status" value="1"/>
</dbReference>
<dbReference type="EMBL" id="DXGG01000212">
    <property type="protein sequence ID" value="HIW87946.1"/>
    <property type="molecule type" value="Genomic_DNA"/>
</dbReference>
<feature type="region of interest" description="Disordered" evidence="4">
    <location>
        <begin position="343"/>
        <end position="363"/>
    </location>
</feature>
<dbReference type="SUPFAM" id="SSF53659">
    <property type="entry name" value="Isocitrate/Isopropylmalate dehydrogenase-like"/>
    <property type="match status" value="1"/>
</dbReference>
<name>A0A9D1UIK8_9BACT</name>
<dbReference type="GO" id="GO:0046872">
    <property type="term" value="F:metal ion binding"/>
    <property type="evidence" value="ECO:0007669"/>
    <property type="project" value="UniProtKB-KW"/>
</dbReference>
<organism evidence="5 6">
    <name type="scientific">Candidatus Onthomorpha intestinigallinarum</name>
    <dbReference type="NCBI Taxonomy" id="2840880"/>
    <lineage>
        <taxon>Bacteria</taxon>
        <taxon>Pseudomonadati</taxon>
        <taxon>Bacteroidota</taxon>
        <taxon>Bacteroidia</taxon>
        <taxon>Bacteroidales</taxon>
        <taxon>Candidatus Onthomorpha</taxon>
    </lineage>
</organism>
<dbReference type="GO" id="GO:0050570">
    <property type="term" value="F:4-hydroxythreonine-4-phosphate dehydrogenase activity"/>
    <property type="evidence" value="ECO:0007669"/>
    <property type="project" value="UniProtKB-EC"/>
</dbReference>
<evidence type="ECO:0000313" key="5">
    <source>
        <dbReference type="EMBL" id="HIW87946.1"/>
    </source>
</evidence>
<proteinExistence type="predicted"/>
<comment type="caution">
    <text evidence="5">The sequence shown here is derived from an EMBL/GenBank/DDBJ whole genome shotgun (WGS) entry which is preliminary data.</text>
</comment>
<evidence type="ECO:0000256" key="2">
    <source>
        <dbReference type="ARBA" id="ARBA00023002"/>
    </source>
</evidence>
<evidence type="ECO:0000256" key="4">
    <source>
        <dbReference type="SAM" id="MobiDB-lite"/>
    </source>
</evidence>
<evidence type="ECO:0000256" key="3">
    <source>
        <dbReference type="ARBA" id="ARBA00023027"/>
    </source>
</evidence>
<dbReference type="Pfam" id="PF04166">
    <property type="entry name" value="PdxA"/>
    <property type="match status" value="1"/>
</dbReference>
<evidence type="ECO:0000313" key="6">
    <source>
        <dbReference type="Proteomes" id="UP000824267"/>
    </source>
</evidence>
<dbReference type="InterPro" id="IPR005255">
    <property type="entry name" value="PdxA_fam"/>
</dbReference>
<dbReference type="Gene3D" id="3.40.718.10">
    <property type="entry name" value="Isopropylmalate Dehydrogenase"/>
    <property type="match status" value="1"/>
</dbReference>
<protein>
    <submittedName>
        <fullName evidence="5">4-hydroxythreonine-4-phosphate dehydrogenase PdxA</fullName>
        <ecNumber evidence="5">1.1.1.262</ecNumber>
    </submittedName>
</protein>
<sequence>MVRIGISQGDINGIGYEVMLKCFSDSRMLEFCTPVLYGSSKVASYHKKLINATDFPFVNIRSAEQAEANKFNILNIIQEEVKIDVGQATEAGGRLAAMSLDIACRDLAAGKIDALVTNPINKRNIQSDNFNFPGHTEYLTNAFGVKESLMIMTCNNIHIGIMTNHLSLSQVPKVITKDLIVSKLKVMNMALKRDFGIRMPKIAVLALNPHAGDRGLIGNEDDTIVAPAIKEAFDGGILAFGPYPADGFFGNGSIKDFDGVMALYHDQGLIPFKLMSFTEGVNFTAGLPFVRTSPAHGTAYDIAGKNMASAQSFRNAVFLALDIIKNRKEYDALSANVLKVSSKENMEDEDISKELQKDDEPTL</sequence>
<accession>A0A9D1UIK8</accession>
<dbReference type="GO" id="GO:0051287">
    <property type="term" value="F:NAD binding"/>
    <property type="evidence" value="ECO:0007669"/>
    <property type="project" value="InterPro"/>
</dbReference>
<dbReference type="PANTHER" id="PTHR30004">
    <property type="entry name" value="4-HYDROXYTHREONINE-4-PHOSPHATE DEHYDROGENASE"/>
    <property type="match status" value="1"/>
</dbReference>